<keyword evidence="4 10" id="KW-0699">rRNA-binding</keyword>
<name>A0A1G5JDQ0_9BACT</name>
<comment type="similarity">
    <text evidence="10">Belongs to the TRAFAC class YlqF/YawG GTPase family. RsgA subfamily.</text>
</comment>
<sequence length="355" mass="39122">MHLSTMGWDTFFEDQKKALKKVNGRLARVTGLQKNHVRIHDGEEEVVVKARGRIVRGHGKNTLFPVPGDFVIEKDGVVTRVFARKNQLVRGAAGRRGKLDAAPKAKQVIASNIDTVFIVTGLDRDYNLRRIERYLTLIYNSNMAPVVILNKADLHDDPAPFKAEVEEIAVDVPVHLISSTDGSGVDALAPYISEGKTVCLMGSSGAGKSSLVNAIAGDEIRIVGEVSDFDGKGMHTTTTRDMIFLASGGMIIDNPGIREISLSDEEGGVKDTFPDIEDLAAGCRFNDCSHQQEPGCNVIRAVEEGTLAPDRLFNFLKMRLELTFLSDRDAKTADRIEKEKWRDVAKYLKDAKKRT</sequence>
<dbReference type="PANTHER" id="PTHR32120:SF10">
    <property type="entry name" value="SMALL RIBOSOMAL SUBUNIT BIOGENESIS GTPASE RSGA"/>
    <property type="match status" value="1"/>
</dbReference>
<evidence type="ECO:0000256" key="1">
    <source>
        <dbReference type="ARBA" id="ARBA00022490"/>
    </source>
</evidence>
<keyword evidence="1 10" id="KW-0963">Cytoplasm</keyword>
<feature type="domain" description="EngC GTPase" evidence="11">
    <location>
        <begin position="111"/>
        <end position="258"/>
    </location>
</feature>
<dbReference type="InterPro" id="IPR010914">
    <property type="entry name" value="RsgA_GTPase_dom"/>
</dbReference>
<dbReference type="NCBIfam" id="TIGR00157">
    <property type="entry name" value="ribosome small subunit-dependent GTPase A"/>
    <property type="match status" value="1"/>
</dbReference>
<gene>
    <name evidence="10" type="primary">rsgA</name>
    <name evidence="13" type="ORF">SAMN05216233_1298</name>
</gene>
<dbReference type="GO" id="GO:0003924">
    <property type="term" value="F:GTPase activity"/>
    <property type="evidence" value="ECO:0007669"/>
    <property type="project" value="UniProtKB-UniRule"/>
</dbReference>
<dbReference type="Gene3D" id="1.10.40.50">
    <property type="entry name" value="Probable gtpase engc, domain 3"/>
    <property type="match status" value="1"/>
</dbReference>
<keyword evidence="7 10" id="KW-0862">Zinc</keyword>
<evidence type="ECO:0000313" key="14">
    <source>
        <dbReference type="Proteomes" id="UP000198870"/>
    </source>
</evidence>
<feature type="binding site" evidence="10">
    <location>
        <position position="283"/>
    </location>
    <ligand>
        <name>Zn(2+)</name>
        <dbReference type="ChEBI" id="CHEBI:29105"/>
    </ligand>
</feature>
<dbReference type="PROSITE" id="PS50936">
    <property type="entry name" value="ENGC_GTPASE"/>
    <property type="match status" value="1"/>
</dbReference>
<evidence type="ECO:0000313" key="13">
    <source>
        <dbReference type="EMBL" id="SCY86482.1"/>
    </source>
</evidence>
<dbReference type="InterPro" id="IPR027417">
    <property type="entry name" value="P-loop_NTPase"/>
</dbReference>
<dbReference type="InterPro" id="IPR004881">
    <property type="entry name" value="Ribosome_biogen_GTPase_RsgA"/>
</dbReference>
<dbReference type="GO" id="GO:0005525">
    <property type="term" value="F:GTP binding"/>
    <property type="evidence" value="ECO:0007669"/>
    <property type="project" value="UniProtKB-UniRule"/>
</dbReference>
<comment type="subcellular location">
    <subcellularLocation>
        <location evidence="10">Cytoplasm</location>
    </subcellularLocation>
</comment>
<feature type="binding site" evidence="10">
    <location>
        <position position="290"/>
    </location>
    <ligand>
        <name>Zn(2+)</name>
        <dbReference type="ChEBI" id="CHEBI:29105"/>
    </ligand>
</feature>
<dbReference type="STRING" id="419481.SAMN05216233_1298"/>
<dbReference type="RefSeq" id="WP_092215358.1">
    <property type="nucleotide sequence ID" value="NZ_FMUX01000029.1"/>
</dbReference>
<evidence type="ECO:0000256" key="5">
    <source>
        <dbReference type="ARBA" id="ARBA00022741"/>
    </source>
</evidence>
<dbReference type="OrthoDB" id="9809485at2"/>
<evidence type="ECO:0000256" key="7">
    <source>
        <dbReference type="ARBA" id="ARBA00022833"/>
    </source>
</evidence>
<evidence type="ECO:0000256" key="9">
    <source>
        <dbReference type="ARBA" id="ARBA00023134"/>
    </source>
</evidence>
<dbReference type="EC" id="3.6.1.-" evidence="10"/>
<keyword evidence="8 10" id="KW-0694">RNA-binding</keyword>
<keyword evidence="2 10" id="KW-0690">Ribosome biogenesis</keyword>
<evidence type="ECO:0000256" key="2">
    <source>
        <dbReference type="ARBA" id="ARBA00022517"/>
    </source>
</evidence>
<dbReference type="PANTHER" id="PTHR32120">
    <property type="entry name" value="SMALL RIBOSOMAL SUBUNIT BIOGENESIS GTPASE RSGA"/>
    <property type="match status" value="1"/>
</dbReference>
<dbReference type="AlphaFoldDB" id="A0A1G5JDQ0"/>
<dbReference type="SUPFAM" id="SSF52540">
    <property type="entry name" value="P-loop containing nucleoside triphosphate hydrolases"/>
    <property type="match status" value="1"/>
</dbReference>
<evidence type="ECO:0000259" key="11">
    <source>
        <dbReference type="PROSITE" id="PS50936"/>
    </source>
</evidence>
<dbReference type="Gene3D" id="3.40.50.300">
    <property type="entry name" value="P-loop containing nucleotide triphosphate hydrolases"/>
    <property type="match status" value="1"/>
</dbReference>
<dbReference type="InterPro" id="IPR030378">
    <property type="entry name" value="G_CP_dom"/>
</dbReference>
<dbReference type="GO" id="GO:0005737">
    <property type="term" value="C:cytoplasm"/>
    <property type="evidence" value="ECO:0007669"/>
    <property type="project" value="UniProtKB-SubCell"/>
</dbReference>
<dbReference type="GO" id="GO:0046872">
    <property type="term" value="F:metal ion binding"/>
    <property type="evidence" value="ECO:0007669"/>
    <property type="project" value="UniProtKB-KW"/>
</dbReference>
<evidence type="ECO:0000256" key="8">
    <source>
        <dbReference type="ARBA" id="ARBA00022884"/>
    </source>
</evidence>
<feature type="binding site" evidence="10">
    <location>
        <position position="296"/>
    </location>
    <ligand>
        <name>Zn(2+)</name>
        <dbReference type="ChEBI" id="CHEBI:29105"/>
    </ligand>
</feature>
<feature type="domain" description="CP-type G" evidence="12">
    <location>
        <begin position="105"/>
        <end position="260"/>
    </location>
</feature>
<evidence type="ECO:0000256" key="4">
    <source>
        <dbReference type="ARBA" id="ARBA00022730"/>
    </source>
</evidence>
<accession>A0A1G5JDQ0</accession>
<proteinExistence type="inferred from homology"/>
<keyword evidence="5 10" id="KW-0547">Nucleotide-binding</keyword>
<comment type="function">
    <text evidence="10">One of several proteins that assist in the late maturation steps of the functional core of the 30S ribosomal subunit. Helps release RbfA from mature subunits. May play a role in the assembly of ribosomal proteins into the subunit. Circularly permuted GTPase that catalyzes slow GTP hydrolysis, GTPase activity is stimulated by the 30S ribosomal subunit.</text>
</comment>
<reference evidence="13 14" key="1">
    <citation type="submission" date="2016-10" db="EMBL/GenBank/DDBJ databases">
        <authorList>
            <person name="de Groot N.N."/>
        </authorList>
    </citation>
    <scope>NUCLEOTIDE SEQUENCE [LARGE SCALE GENOMIC DNA]</scope>
    <source>
        <strain evidence="13 14">AA1</strain>
    </source>
</reference>
<dbReference type="PROSITE" id="PS51721">
    <property type="entry name" value="G_CP"/>
    <property type="match status" value="1"/>
</dbReference>
<organism evidence="13 14">
    <name type="scientific">Desulfoluna spongiiphila</name>
    <dbReference type="NCBI Taxonomy" id="419481"/>
    <lineage>
        <taxon>Bacteria</taxon>
        <taxon>Pseudomonadati</taxon>
        <taxon>Thermodesulfobacteriota</taxon>
        <taxon>Desulfobacteria</taxon>
        <taxon>Desulfobacterales</taxon>
        <taxon>Desulfolunaceae</taxon>
        <taxon>Desulfoluna</taxon>
    </lineage>
</organism>
<evidence type="ECO:0000256" key="3">
    <source>
        <dbReference type="ARBA" id="ARBA00022723"/>
    </source>
</evidence>
<feature type="binding site" evidence="10">
    <location>
        <begin position="202"/>
        <end position="210"/>
    </location>
    <ligand>
        <name>GTP</name>
        <dbReference type="ChEBI" id="CHEBI:37565"/>
    </ligand>
</feature>
<dbReference type="Proteomes" id="UP000198870">
    <property type="component" value="Unassembled WGS sequence"/>
</dbReference>
<dbReference type="CDD" id="cd01854">
    <property type="entry name" value="YjeQ_EngC"/>
    <property type="match status" value="1"/>
</dbReference>
<dbReference type="GO" id="GO:0042274">
    <property type="term" value="P:ribosomal small subunit biogenesis"/>
    <property type="evidence" value="ECO:0007669"/>
    <property type="project" value="UniProtKB-UniRule"/>
</dbReference>
<protein>
    <recommendedName>
        <fullName evidence="10">Small ribosomal subunit biogenesis GTPase RsgA</fullName>
        <ecNumber evidence="10">3.6.1.-</ecNumber>
    </recommendedName>
</protein>
<feature type="binding site" evidence="10">
    <location>
        <begin position="150"/>
        <end position="153"/>
    </location>
    <ligand>
        <name>GTP</name>
        <dbReference type="ChEBI" id="CHEBI:37565"/>
    </ligand>
</feature>
<evidence type="ECO:0000259" key="12">
    <source>
        <dbReference type="PROSITE" id="PS51721"/>
    </source>
</evidence>
<dbReference type="HAMAP" id="MF_01820">
    <property type="entry name" value="GTPase_RsgA"/>
    <property type="match status" value="1"/>
</dbReference>
<dbReference type="Pfam" id="PF03193">
    <property type="entry name" value="RsgA_GTPase"/>
    <property type="match status" value="1"/>
</dbReference>
<evidence type="ECO:0000256" key="6">
    <source>
        <dbReference type="ARBA" id="ARBA00022801"/>
    </source>
</evidence>
<keyword evidence="6 10" id="KW-0378">Hydrolase</keyword>
<dbReference type="GO" id="GO:0019843">
    <property type="term" value="F:rRNA binding"/>
    <property type="evidence" value="ECO:0007669"/>
    <property type="project" value="UniProtKB-KW"/>
</dbReference>
<keyword evidence="14" id="KW-1185">Reference proteome</keyword>
<comment type="cofactor">
    <cofactor evidence="10">
        <name>Zn(2+)</name>
        <dbReference type="ChEBI" id="CHEBI:29105"/>
    </cofactor>
    <text evidence="10">Binds 1 zinc ion per subunit.</text>
</comment>
<keyword evidence="9 10" id="KW-0342">GTP-binding</keyword>
<dbReference type="EMBL" id="FMUX01000029">
    <property type="protein sequence ID" value="SCY86482.1"/>
    <property type="molecule type" value="Genomic_DNA"/>
</dbReference>
<evidence type="ECO:0000256" key="10">
    <source>
        <dbReference type="HAMAP-Rule" id="MF_01820"/>
    </source>
</evidence>
<feature type="binding site" evidence="10">
    <location>
        <position position="288"/>
    </location>
    <ligand>
        <name>Zn(2+)</name>
        <dbReference type="ChEBI" id="CHEBI:29105"/>
    </ligand>
</feature>
<keyword evidence="3 10" id="KW-0479">Metal-binding</keyword>
<comment type="subunit">
    <text evidence="10">Monomer. Associates with 30S ribosomal subunit, binds 16S rRNA.</text>
</comment>